<protein>
    <submittedName>
        <fullName evidence="1">(thale cress) hypothetical protein</fullName>
    </submittedName>
</protein>
<accession>A0A7G2DQE3</accession>
<name>A0A7G2DQE3_ARATH</name>
<proteinExistence type="predicted"/>
<evidence type="ECO:0000313" key="1">
    <source>
        <dbReference type="EMBL" id="CAD5311907.1"/>
    </source>
</evidence>
<dbReference type="Proteomes" id="UP000516314">
    <property type="component" value="Chromosome 1"/>
</dbReference>
<gene>
    <name evidence="1" type="ORF">AT9943_LOCUS489</name>
</gene>
<evidence type="ECO:0000313" key="2">
    <source>
        <dbReference type="Proteomes" id="UP000516314"/>
    </source>
</evidence>
<organism evidence="1 2">
    <name type="scientific">Arabidopsis thaliana</name>
    <name type="common">Mouse-ear cress</name>
    <dbReference type="NCBI Taxonomy" id="3702"/>
    <lineage>
        <taxon>Eukaryota</taxon>
        <taxon>Viridiplantae</taxon>
        <taxon>Streptophyta</taxon>
        <taxon>Embryophyta</taxon>
        <taxon>Tracheophyta</taxon>
        <taxon>Spermatophyta</taxon>
        <taxon>Magnoliopsida</taxon>
        <taxon>eudicotyledons</taxon>
        <taxon>Gunneridae</taxon>
        <taxon>Pentapetalae</taxon>
        <taxon>rosids</taxon>
        <taxon>malvids</taxon>
        <taxon>Brassicales</taxon>
        <taxon>Brassicaceae</taxon>
        <taxon>Camelineae</taxon>
        <taxon>Arabidopsis</taxon>
    </lineage>
</organism>
<dbReference type="AlphaFoldDB" id="A0A7G2DQE3"/>
<sequence>MPSHSTPYYYYSTLHSNIPMRFLDYTPSEDIRRF</sequence>
<dbReference type="EMBL" id="LR881466">
    <property type="protein sequence ID" value="CAD5311907.1"/>
    <property type="molecule type" value="Genomic_DNA"/>
</dbReference>
<reference evidence="1 2" key="1">
    <citation type="submission" date="2020-09" db="EMBL/GenBank/DDBJ databases">
        <authorList>
            <person name="Ashkenazy H."/>
        </authorList>
    </citation>
    <scope>NUCLEOTIDE SEQUENCE [LARGE SCALE GENOMIC DNA]</scope>
    <source>
        <strain evidence="2">cv. Cdm-0</strain>
    </source>
</reference>